<sequence>MLGAGVGARACAGRGRRCRCRTQVRVRVRVQGEIAGAGSVQGAAGGAGAAAALTASPALPARRCAARSWRARSAQISRALAARRSPARPPLGAASRGVARARSRVAAVPASGSRSRRRPSAAERTPSPSVAAMATTVTCTRFTDEYQLYEDIGKAPRSEGRDPGDTDPLRRRLRVHCGPARPRLLPAPSPERTAPRGPDPWAPGAQPPDLGARGPAGPYPARPPGRRPRLEARGSAQRGRQQVSPGRPADVTHLAAGGRRGAARGGGRGAWSAGEGADLAGRVVPGASRAVPTPNKRLGAGAAGLALRLLLRVAPSARGVPAALRAAWEQPLLWVPRGIGVLEDFPPDPSGKRSLESWGLRSGSLDQVTGVKMRA</sequence>
<keyword evidence="3" id="KW-1185">Reference proteome</keyword>
<dbReference type="AlphaFoldDB" id="A0AB34GHZ8"/>
<evidence type="ECO:0000313" key="3">
    <source>
        <dbReference type="Proteomes" id="UP001159641"/>
    </source>
</evidence>
<evidence type="ECO:0000256" key="1">
    <source>
        <dbReference type="SAM" id="MobiDB-lite"/>
    </source>
</evidence>
<dbReference type="EMBL" id="JAIQCJ010002240">
    <property type="protein sequence ID" value="KAJ8778718.1"/>
    <property type="molecule type" value="Genomic_DNA"/>
</dbReference>
<feature type="compositionally biased region" description="Basic and acidic residues" evidence="1">
    <location>
        <begin position="151"/>
        <end position="170"/>
    </location>
</feature>
<gene>
    <name evidence="2" type="ORF">J1605_013395</name>
</gene>
<feature type="region of interest" description="Disordered" evidence="1">
    <location>
        <begin position="79"/>
        <end position="132"/>
    </location>
</feature>
<feature type="compositionally biased region" description="Gly residues" evidence="1">
    <location>
        <begin position="258"/>
        <end position="269"/>
    </location>
</feature>
<dbReference type="Proteomes" id="UP001159641">
    <property type="component" value="Unassembled WGS sequence"/>
</dbReference>
<protein>
    <submittedName>
        <fullName evidence="2">Uncharacterized protein</fullName>
    </submittedName>
</protein>
<comment type="caution">
    <text evidence="2">The sequence shown here is derived from an EMBL/GenBank/DDBJ whole genome shotgun (WGS) entry which is preliminary data.</text>
</comment>
<organism evidence="2 3">
    <name type="scientific">Eschrichtius robustus</name>
    <name type="common">California gray whale</name>
    <name type="synonym">Eschrichtius gibbosus</name>
    <dbReference type="NCBI Taxonomy" id="9764"/>
    <lineage>
        <taxon>Eukaryota</taxon>
        <taxon>Metazoa</taxon>
        <taxon>Chordata</taxon>
        <taxon>Craniata</taxon>
        <taxon>Vertebrata</taxon>
        <taxon>Euteleostomi</taxon>
        <taxon>Mammalia</taxon>
        <taxon>Eutheria</taxon>
        <taxon>Laurasiatheria</taxon>
        <taxon>Artiodactyla</taxon>
        <taxon>Whippomorpha</taxon>
        <taxon>Cetacea</taxon>
        <taxon>Mysticeti</taxon>
        <taxon>Eschrichtiidae</taxon>
        <taxon>Eschrichtius</taxon>
    </lineage>
</organism>
<proteinExistence type="predicted"/>
<accession>A0AB34GHZ8</accession>
<evidence type="ECO:0000313" key="2">
    <source>
        <dbReference type="EMBL" id="KAJ8778718.1"/>
    </source>
</evidence>
<feature type="region of interest" description="Disordered" evidence="1">
    <location>
        <begin position="151"/>
        <end position="274"/>
    </location>
</feature>
<name>A0AB34GHZ8_ESCRO</name>
<reference evidence="2 3" key="1">
    <citation type="submission" date="2022-11" db="EMBL/GenBank/DDBJ databases">
        <title>Whole genome sequence of Eschrichtius robustus ER-17-0199.</title>
        <authorList>
            <person name="Bruniche-Olsen A."/>
            <person name="Black A.N."/>
            <person name="Fields C.J."/>
            <person name="Walden K."/>
            <person name="Dewoody J.A."/>
        </authorList>
    </citation>
    <scope>NUCLEOTIDE SEQUENCE [LARGE SCALE GENOMIC DNA]</scope>
    <source>
        <strain evidence="2">ER-17-0199</strain>
        <tissue evidence="2">Blubber</tissue>
    </source>
</reference>
<feature type="compositionally biased region" description="Low complexity" evidence="1">
    <location>
        <begin position="79"/>
        <end position="113"/>
    </location>
</feature>